<evidence type="ECO:0000313" key="3">
    <source>
        <dbReference type="EMBL" id="KAK1927493.1"/>
    </source>
</evidence>
<evidence type="ECO:0008006" key="5">
    <source>
        <dbReference type="Google" id="ProtNLM"/>
    </source>
</evidence>
<dbReference type="Proteomes" id="UP001182556">
    <property type="component" value="Unassembled WGS sequence"/>
</dbReference>
<dbReference type="AlphaFoldDB" id="A0AAD9FWX2"/>
<feature type="compositionally biased region" description="Polar residues" evidence="1">
    <location>
        <begin position="138"/>
        <end position="147"/>
    </location>
</feature>
<dbReference type="PANTHER" id="PTHR39466">
    <property type="entry name" value="RGS DOMAIN-CONTAINING PROTEIN"/>
    <property type="match status" value="1"/>
</dbReference>
<evidence type="ECO:0000256" key="2">
    <source>
        <dbReference type="SAM" id="Phobius"/>
    </source>
</evidence>
<proteinExistence type="predicted"/>
<accession>A0AAD9FWX2</accession>
<dbReference type="InterPro" id="IPR044926">
    <property type="entry name" value="RGS_subdomain_2"/>
</dbReference>
<feature type="region of interest" description="Disordered" evidence="1">
    <location>
        <begin position="452"/>
        <end position="471"/>
    </location>
</feature>
<feature type="region of interest" description="Disordered" evidence="1">
    <location>
        <begin position="118"/>
        <end position="147"/>
    </location>
</feature>
<reference evidence="3" key="1">
    <citation type="submission" date="2023-02" db="EMBL/GenBank/DDBJ databases">
        <title>Identification and recombinant expression of a fungal hydrolase from Papiliotrema laurentii that hydrolyzes apple cutin and clears colloidal polyester polyurethane.</title>
        <authorList>
            <consortium name="DOE Joint Genome Institute"/>
            <person name="Roman V.A."/>
            <person name="Bojanowski C."/>
            <person name="Crable B.R."/>
            <person name="Wagner D.N."/>
            <person name="Hung C.S."/>
            <person name="Nadeau L.J."/>
            <person name="Schratz L."/>
            <person name="Haridas S."/>
            <person name="Pangilinan J."/>
            <person name="Lipzen A."/>
            <person name="Na H."/>
            <person name="Yan M."/>
            <person name="Ng V."/>
            <person name="Grigoriev I.V."/>
            <person name="Spatafora J.W."/>
            <person name="Barlow D."/>
            <person name="Biffinger J."/>
            <person name="Kelley-Loughnane N."/>
            <person name="Varaljay V.A."/>
            <person name="Crookes-Goodson W.J."/>
        </authorList>
    </citation>
    <scope>NUCLEOTIDE SEQUENCE</scope>
    <source>
        <strain evidence="3">5307AH</strain>
    </source>
</reference>
<organism evidence="3 4">
    <name type="scientific">Papiliotrema laurentii</name>
    <name type="common">Cryptococcus laurentii</name>
    <dbReference type="NCBI Taxonomy" id="5418"/>
    <lineage>
        <taxon>Eukaryota</taxon>
        <taxon>Fungi</taxon>
        <taxon>Dikarya</taxon>
        <taxon>Basidiomycota</taxon>
        <taxon>Agaricomycotina</taxon>
        <taxon>Tremellomycetes</taxon>
        <taxon>Tremellales</taxon>
        <taxon>Rhynchogastremaceae</taxon>
        <taxon>Papiliotrema</taxon>
    </lineage>
</organism>
<dbReference type="EMBL" id="JAODAN010000001">
    <property type="protein sequence ID" value="KAK1927493.1"/>
    <property type="molecule type" value="Genomic_DNA"/>
</dbReference>
<protein>
    <recommendedName>
        <fullName evidence="5">RGS domain-containing protein</fullName>
    </recommendedName>
</protein>
<feature type="transmembrane region" description="Helical" evidence="2">
    <location>
        <begin position="309"/>
        <end position="332"/>
    </location>
</feature>
<comment type="caution">
    <text evidence="3">The sequence shown here is derived from an EMBL/GenBank/DDBJ whole genome shotgun (WGS) entry which is preliminary data.</text>
</comment>
<gene>
    <name evidence="3" type="ORF">DB88DRAFT_34133</name>
</gene>
<feature type="compositionally biased region" description="Polar residues" evidence="1">
    <location>
        <begin position="423"/>
        <end position="436"/>
    </location>
</feature>
<evidence type="ECO:0000313" key="4">
    <source>
        <dbReference type="Proteomes" id="UP001182556"/>
    </source>
</evidence>
<dbReference type="Gene3D" id="1.10.167.10">
    <property type="entry name" value="Regulator of G-protein Signalling 4, domain 2"/>
    <property type="match status" value="1"/>
</dbReference>
<sequence>MMSPPSSPLQPKSPRLPFQLLPTVSDLRTSTPKALADVTLAHILDNETCPPISFNDFATFTVNKELTSENLLFVLWFQSYRQQWQQVPEERRRKVPIPSTRLGNRYFPFRYLEEELPNAPTRRNPNELAPCTSPPSPNGTSCTSASTFAKPSEPIAIEVYDATRREQPSHTQLSSDLATSAASRKGPWARLVSVRARPNSLSEDRCGAEPPPPCEPSLPPPDTAFDPPANQPLRDEAVRAFATFVNHGGSKALGISDELRQFARTTLQRSSAPEVFLPIYEEIYHALETQSLPHFMQYAKGNVNKPKMVFWYIVGAIDFSIGLAIFLVLTFLLSKRHFAYRAIRLPSTIFIFFGVAQMYSAHRRFCSQVWDRKSAQLRPWEMDPGDEEQIMSSSEAGSSRQGLTTRLDMIEIRQGSRLGEGMPQTSVPIDSEQGGSLPNKGHPSTEVYSAASARSTEGLPWGRTVPCPEDDMDDEMRKRLAVRGDTLRAPDASVAFPIDEPSFPPTLSTPDLNEGMFATPFGAGCSDDTHMGLQLRVTAEEPLDHIDTRQTASKIPSMQDLRVLIRMIDTRTSGRPIGKPKMFGPERIVEDPRVSRFYDSVVRDIMIVGIVFGLVWVGVCFAVPTYG</sequence>
<feature type="region of interest" description="Disordered" evidence="1">
    <location>
        <begin position="417"/>
        <end position="445"/>
    </location>
</feature>
<feature type="region of interest" description="Disordered" evidence="1">
    <location>
        <begin position="199"/>
        <end position="230"/>
    </location>
</feature>
<dbReference type="SUPFAM" id="SSF48097">
    <property type="entry name" value="Regulator of G-protein signaling, RGS"/>
    <property type="match status" value="1"/>
</dbReference>
<dbReference type="InterPro" id="IPR036305">
    <property type="entry name" value="RGS_sf"/>
</dbReference>
<keyword evidence="2" id="KW-1133">Transmembrane helix</keyword>
<dbReference type="PANTHER" id="PTHR39466:SF1">
    <property type="entry name" value="RGS DOMAIN-CONTAINING PROTEIN"/>
    <property type="match status" value="1"/>
</dbReference>
<keyword evidence="2" id="KW-0472">Membrane</keyword>
<feature type="compositionally biased region" description="Pro residues" evidence="1">
    <location>
        <begin position="209"/>
        <end position="222"/>
    </location>
</feature>
<evidence type="ECO:0000256" key="1">
    <source>
        <dbReference type="SAM" id="MobiDB-lite"/>
    </source>
</evidence>
<feature type="transmembrane region" description="Helical" evidence="2">
    <location>
        <begin position="605"/>
        <end position="626"/>
    </location>
</feature>
<keyword evidence="4" id="KW-1185">Reference proteome</keyword>
<keyword evidence="2" id="KW-0812">Transmembrane</keyword>
<name>A0AAD9FWX2_PAPLA</name>